<dbReference type="Proteomes" id="UP000002200">
    <property type="component" value="Chromosome"/>
</dbReference>
<dbReference type="eggNOG" id="COG0739">
    <property type="taxonomic scope" value="Bacteria"/>
</dbReference>
<protein>
    <recommendedName>
        <fullName evidence="1">M23ase beta-sheet core domain-containing protein</fullName>
    </recommendedName>
</protein>
<reference evidence="2 3" key="1">
    <citation type="journal article" date="2003" name="Genome Res.">
        <title>Tropheryma whipplei twist: a human pathogenic Actinobacteria with a reduced genome.</title>
        <authorList>
            <person name="Raoult D."/>
            <person name="Ogata H."/>
            <person name="Audic S."/>
            <person name="Robert C."/>
            <person name="Suhre K."/>
            <person name="Drancourt M."/>
            <person name="Claverie J.-M."/>
        </authorList>
    </citation>
    <scope>NUCLEOTIDE SEQUENCE [LARGE SCALE GENOMIC DNA]</scope>
    <source>
        <strain evidence="2 3">Twist</strain>
    </source>
</reference>
<dbReference type="HOGENOM" id="CLU_077601_3_1_11"/>
<name>Q83G70_TROWT</name>
<dbReference type="STRING" id="203267.TWT_450"/>
<sequence length="264" mass="28568">MKKLHVLLPGRAIRPVIRLLIILCASGILAGNSVYSLPSTASINTQFVNFDDDYIDQIKKIITSIVDLNKKNWKWPVSSSKKVIRGFKPPRNKKEKYLSGFHRGIDIAAKENESVYAPADGVIKFSGFLANRYVISITHANGLVSSFEPVKASVIKGQRVTRGQQLGQVQTGLHTNIILGSVKKGLREALNTAVQLLGEYAGSVAAGPVGAKIGKELAKFVVSSVTKNSALGDGIHIGVRKNGIYINPLLFFGKIKPSVLLPNN</sequence>
<evidence type="ECO:0000313" key="3">
    <source>
        <dbReference type="Proteomes" id="UP000002200"/>
    </source>
</evidence>
<evidence type="ECO:0000313" key="2">
    <source>
        <dbReference type="EMBL" id="AAO44547.1"/>
    </source>
</evidence>
<dbReference type="PANTHER" id="PTHR21666">
    <property type="entry name" value="PEPTIDASE-RELATED"/>
    <property type="match status" value="1"/>
</dbReference>
<gene>
    <name evidence="2" type="ordered locus">TWT_450</name>
</gene>
<dbReference type="InterPro" id="IPR011055">
    <property type="entry name" value="Dup_hybrid_motif"/>
</dbReference>
<proteinExistence type="predicted"/>
<organism evidence="2 3">
    <name type="scientific">Tropheryma whipplei (strain Twist)</name>
    <name type="common">Whipple's bacillus</name>
    <dbReference type="NCBI Taxonomy" id="203267"/>
    <lineage>
        <taxon>Bacteria</taxon>
        <taxon>Bacillati</taxon>
        <taxon>Actinomycetota</taxon>
        <taxon>Actinomycetes</taxon>
        <taxon>Micrococcales</taxon>
        <taxon>Tropherymataceae</taxon>
        <taxon>Tropheryma</taxon>
    </lineage>
</organism>
<dbReference type="Pfam" id="PF01551">
    <property type="entry name" value="Peptidase_M23"/>
    <property type="match status" value="1"/>
</dbReference>
<feature type="domain" description="M23ase beta-sheet core" evidence="1">
    <location>
        <begin position="101"/>
        <end position="172"/>
    </location>
</feature>
<dbReference type="InterPro" id="IPR016047">
    <property type="entry name" value="M23ase_b-sheet_dom"/>
</dbReference>
<dbReference type="InterPro" id="IPR050570">
    <property type="entry name" value="Cell_wall_metabolism_enzyme"/>
</dbReference>
<keyword evidence="3" id="KW-1185">Reference proteome</keyword>
<accession>Q83G70</accession>
<dbReference type="EMBL" id="AE014184">
    <property type="protein sequence ID" value="AAO44547.1"/>
    <property type="molecule type" value="Genomic_DNA"/>
</dbReference>
<dbReference type="KEGG" id="twh:TWT_450"/>
<dbReference type="SUPFAM" id="SSF51261">
    <property type="entry name" value="Duplicated hybrid motif"/>
    <property type="match status" value="1"/>
</dbReference>
<dbReference type="RefSeq" id="WP_011102579.1">
    <property type="nucleotide sequence ID" value="NC_004572.3"/>
</dbReference>
<dbReference type="Gene3D" id="2.70.70.10">
    <property type="entry name" value="Glucose Permease (Domain IIA)"/>
    <property type="match status" value="1"/>
</dbReference>
<dbReference type="AlphaFoldDB" id="Q83G70"/>
<dbReference type="PANTHER" id="PTHR21666:SF270">
    <property type="entry name" value="MUREIN HYDROLASE ACTIVATOR ENVC"/>
    <property type="match status" value="1"/>
</dbReference>
<dbReference type="CDD" id="cd12797">
    <property type="entry name" value="M23_peptidase"/>
    <property type="match status" value="1"/>
</dbReference>
<dbReference type="GO" id="GO:0004222">
    <property type="term" value="F:metalloendopeptidase activity"/>
    <property type="evidence" value="ECO:0007669"/>
    <property type="project" value="TreeGrafter"/>
</dbReference>
<evidence type="ECO:0000259" key="1">
    <source>
        <dbReference type="Pfam" id="PF01551"/>
    </source>
</evidence>